<protein>
    <submittedName>
        <fullName evidence="3">Uncharacterized protein</fullName>
    </submittedName>
</protein>
<sequence>MASKKYFEDVAPTKCFLRRIGESTIPRQSSFSISSRYNSQIESQQQMYSSNVFGPRTSLKDNLLCCYDRLSPVSVIQTREDKQECSIRMGRNVTKEIIVISCLLVLILVIIAAIVLVWRMLKKRKSKDIVTTAKINPQISSLWPTGIVVKPDVDWKSNSFSTVSCSKYEQSTKSGRESTNQLLKKPSLSSKDDSLCFTDV</sequence>
<proteinExistence type="predicted"/>
<evidence type="ECO:0000313" key="3">
    <source>
        <dbReference type="EMBL" id="CBY40800.1"/>
    </source>
</evidence>
<dbReference type="AlphaFoldDB" id="E4YZC2"/>
<feature type="region of interest" description="Disordered" evidence="1">
    <location>
        <begin position="176"/>
        <end position="200"/>
    </location>
</feature>
<evidence type="ECO:0000256" key="1">
    <source>
        <dbReference type="SAM" id="MobiDB-lite"/>
    </source>
</evidence>
<dbReference type="EMBL" id="FN656121">
    <property type="protein sequence ID" value="CBY40800.1"/>
    <property type="molecule type" value="Genomic_DNA"/>
</dbReference>
<feature type="transmembrane region" description="Helical" evidence="2">
    <location>
        <begin position="97"/>
        <end position="118"/>
    </location>
</feature>
<dbReference type="Proteomes" id="UP000011014">
    <property type="component" value="Unassembled WGS sequence"/>
</dbReference>
<keyword evidence="2" id="KW-0472">Membrane</keyword>
<evidence type="ECO:0000256" key="2">
    <source>
        <dbReference type="SAM" id="Phobius"/>
    </source>
</evidence>
<organism evidence="3">
    <name type="scientific">Oikopleura dioica</name>
    <name type="common">Tunicate</name>
    <dbReference type="NCBI Taxonomy" id="34765"/>
    <lineage>
        <taxon>Eukaryota</taxon>
        <taxon>Metazoa</taxon>
        <taxon>Chordata</taxon>
        <taxon>Tunicata</taxon>
        <taxon>Appendicularia</taxon>
        <taxon>Copelata</taxon>
        <taxon>Oikopleuridae</taxon>
        <taxon>Oikopleura</taxon>
    </lineage>
</organism>
<keyword evidence="2" id="KW-0812">Transmembrane</keyword>
<accession>E4YZC2</accession>
<gene>
    <name evidence="3" type="ORF">GSOID_T00022838001</name>
</gene>
<name>E4YZC2_OIKDI</name>
<keyword evidence="2" id="KW-1133">Transmembrane helix</keyword>
<reference evidence="3" key="1">
    <citation type="journal article" date="2010" name="Science">
        <title>Plasticity of animal genome architecture unmasked by rapid evolution of a pelagic tunicate.</title>
        <authorList>
            <person name="Denoeud F."/>
            <person name="Henriet S."/>
            <person name="Mungpakdee S."/>
            <person name="Aury J.M."/>
            <person name="Da Silva C."/>
            <person name="Brinkmann H."/>
            <person name="Mikhaleva J."/>
            <person name="Olsen L.C."/>
            <person name="Jubin C."/>
            <person name="Canestro C."/>
            <person name="Bouquet J.M."/>
            <person name="Danks G."/>
            <person name="Poulain J."/>
            <person name="Campsteijn C."/>
            <person name="Adamski M."/>
            <person name="Cross I."/>
            <person name="Yadetie F."/>
            <person name="Muffato M."/>
            <person name="Louis A."/>
            <person name="Butcher S."/>
            <person name="Tsagkogeorga G."/>
            <person name="Konrad A."/>
            <person name="Singh S."/>
            <person name="Jensen M.F."/>
            <person name="Cong E.H."/>
            <person name="Eikeseth-Otteraa H."/>
            <person name="Noel B."/>
            <person name="Anthouard V."/>
            <person name="Porcel B.M."/>
            <person name="Kachouri-Lafond R."/>
            <person name="Nishino A."/>
            <person name="Ugolini M."/>
            <person name="Chourrout P."/>
            <person name="Nishida H."/>
            <person name="Aasland R."/>
            <person name="Huzurbazar S."/>
            <person name="Westhof E."/>
            <person name="Delsuc F."/>
            <person name="Lehrach H."/>
            <person name="Reinhardt R."/>
            <person name="Weissenbach J."/>
            <person name="Roy S.W."/>
            <person name="Artiguenave F."/>
            <person name="Postlethwait J.H."/>
            <person name="Manak J.R."/>
            <person name="Thompson E.M."/>
            <person name="Jaillon O."/>
            <person name="Du Pasquier L."/>
            <person name="Boudinot P."/>
            <person name="Liberles D.A."/>
            <person name="Volff J.N."/>
            <person name="Philippe H."/>
            <person name="Lenhard B."/>
            <person name="Roest Crollius H."/>
            <person name="Wincker P."/>
            <person name="Chourrout D."/>
        </authorList>
    </citation>
    <scope>NUCLEOTIDE SEQUENCE [LARGE SCALE GENOMIC DNA]</scope>
</reference>